<dbReference type="PROSITE" id="PS50202">
    <property type="entry name" value="MSP"/>
    <property type="match status" value="1"/>
</dbReference>
<evidence type="ECO:0000313" key="9">
    <source>
        <dbReference type="Proteomes" id="UP001465668"/>
    </source>
</evidence>
<dbReference type="EMBL" id="JARVKM010000002">
    <property type="protein sequence ID" value="KAK9782875.1"/>
    <property type="molecule type" value="Genomic_DNA"/>
</dbReference>
<evidence type="ECO:0000256" key="4">
    <source>
        <dbReference type="ARBA" id="ARBA00022989"/>
    </source>
</evidence>
<evidence type="ECO:0000256" key="6">
    <source>
        <dbReference type="SAM" id="MobiDB-lite"/>
    </source>
</evidence>
<organism evidence="8 9">
    <name type="scientific">Seiridium cardinale</name>
    <dbReference type="NCBI Taxonomy" id="138064"/>
    <lineage>
        <taxon>Eukaryota</taxon>
        <taxon>Fungi</taxon>
        <taxon>Dikarya</taxon>
        <taxon>Ascomycota</taxon>
        <taxon>Pezizomycotina</taxon>
        <taxon>Sordariomycetes</taxon>
        <taxon>Xylariomycetidae</taxon>
        <taxon>Amphisphaeriales</taxon>
        <taxon>Sporocadaceae</taxon>
        <taxon>Seiridium</taxon>
    </lineage>
</organism>
<feature type="compositionally biased region" description="Basic and acidic residues" evidence="6">
    <location>
        <begin position="173"/>
        <end position="183"/>
    </location>
</feature>
<evidence type="ECO:0000256" key="2">
    <source>
        <dbReference type="ARBA" id="ARBA00008932"/>
    </source>
</evidence>
<comment type="similarity">
    <text evidence="2">Belongs to the VAMP-associated protein (VAP) (TC 9.B.17) family.</text>
</comment>
<feature type="domain" description="MSP" evidence="7">
    <location>
        <begin position="2"/>
        <end position="122"/>
    </location>
</feature>
<comment type="caution">
    <text evidence="8">The sequence shown here is derived from an EMBL/GenBank/DDBJ whole genome shotgun (WGS) entry which is preliminary data.</text>
</comment>
<dbReference type="InterPro" id="IPR013783">
    <property type="entry name" value="Ig-like_fold"/>
</dbReference>
<dbReference type="PIRSF" id="PIRSF019693">
    <property type="entry name" value="VAMP-associated"/>
    <property type="match status" value="1"/>
</dbReference>
<reference evidence="8 9" key="1">
    <citation type="submission" date="2024-02" db="EMBL/GenBank/DDBJ databases">
        <title>First draft genome assembly of two strains of Seiridium cardinale.</title>
        <authorList>
            <person name="Emiliani G."/>
            <person name="Scali E."/>
        </authorList>
    </citation>
    <scope>NUCLEOTIDE SEQUENCE [LARGE SCALE GENOMIC DNA]</scope>
    <source>
        <strain evidence="8 9">BM-138-000479</strain>
    </source>
</reference>
<dbReference type="PANTHER" id="PTHR10809:SF6">
    <property type="entry name" value="AT11025P-RELATED"/>
    <property type="match status" value="1"/>
</dbReference>
<evidence type="ECO:0000256" key="5">
    <source>
        <dbReference type="ARBA" id="ARBA00023136"/>
    </source>
</evidence>
<comment type="subcellular location">
    <subcellularLocation>
        <location evidence="1">Membrane</location>
        <topology evidence="1">Single-pass type IV membrane protein</topology>
    </subcellularLocation>
</comment>
<dbReference type="PANTHER" id="PTHR10809">
    <property type="entry name" value="VESICLE-ASSOCIATED MEMBRANE PROTEIN-ASSOCIATED PROTEIN"/>
    <property type="match status" value="1"/>
</dbReference>
<feature type="region of interest" description="Disordered" evidence="6">
    <location>
        <begin position="224"/>
        <end position="253"/>
    </location>
</feature>
<keyword evidence="5" id="KW-0472">Membrane</keyword>
<protein>
    <submittedName>
        <fullName evidence="8">PapD-like protein</fullName>
    </submittedName>
</protein>
<evidence type="ECO:0000256" key="1">
    <source>
        <dbReference type="ARBA" id="ARBA00004211"/>
    </source>
</evidence>
<feature type="region of interest" description="Disordered" evidence="6">
    <location>
        <begin position="130"/>
        <end position="190"/>
    </location>
</feature>
<dbReference type="InterPro" id="IPR016763">
    <property type="entry name" value="VAP"/>
</dbReference>
<gene>
    <name evidence="8" type="ORF">SCAR479_01218</name>
</gene>
<feature type="compositionally biased region" description="Polar residues" evidence="6">
    <location>
        <begin position="161"/>
        <end position="171"/>
    </location>
</feature>
<dbReference type="Proteomes" id="UP001465668">
    <property type="component" value="Unassembled WGS sequence"/>
</dbReference>
<evidence type="ECO:0000256" key="3">
    <source>
        <dbReference type="ARBA" id="ARBA00022692"/>
    </source>
</evidence>
<keyword evidence="3" id="KW-0812">Transmembrane</keyword>
<dbReference type="InterPro" id="IPR000535">
    <property type="entry name" value="MSP_dom"/>
</dbReference>
<name>A0ABR2Y8X4_9PEZI</name>
<feature type="compositionally biased region" description="Low complexity" evidence="6">
    <location>
        <begin position="240"/>
        <end position="253"/>
    </location>
</feature>
<keyword evidence="4" id="KW-1133">Transmembrane helix</keyword>
<sequence>MSVEIDPQELGFHRPFTTEVSEVLKIRNPNSAPVAFKVKTTAPKQYCVRPNSGRVEPGKEVEVQVILQAMKQEPPPDTKCRDKFLVQSVAISGDKEFSNLAAIWDSIDRSQILEKKIRVVFLAPGGGSAGAGAGEPLLATPNRKSLVNGHEDTPDAPPAYQSPNDYAQASPSVKEEPIKHEDDSTSTTALGGVAATVSTKASETYEELKLQLVQAQQKIAQLSNDSAAGLRQRKPTGGESASSSSQPAQLAQQVRQGTEGVPVKITAILCLLSFILAYIFF</sequence>
<evidence type="ECO:0000259" key="7">
    <source>
        <dbReference type="PROSITE" id="PS50202"/>
    </source>
</evidence>
<accession>A0ABR2Y8X4</accession>
<dbReference type="InterPro" id="IPR008962">
    <property type="entry name" value="PapD-like_sf"/>
</dbReference>
<dbReference type="SUPFAM" id="SSF49354">
    <property type="entry name" value="PapD-like"/>
    <property type="match status" value="1"/>
</dbReference>
<dbReference type="Pfam" id="PF00635">
    <property type="entry name" value="Motile_Sperm"/>
    <property type="match status" value="1"/>
</dbReference>
<keyword evidence="9" id="KW-1185">Reference proteome</keyword>
<proteinExistence type="inferred from homology"/>
<evidence type="ECO:0000313" key="8">
    <source>
        <dbReference type="EMBL" id="KAK9782875.1"/>
    </source>
</evidence>
<dbReference type="Gene3D" id="2.60.40.10">
    <property type="entry name" value="Immunoglobulins"/>
    <property type="match status" value="1"/>
</dbReference>